<dbReference type="GO" id="GO:0033818">
    <property type="term" value="F:beta-ketoacyl-acyl-carrier-protein synthase III activity"/>
    <property type="evidence" value="ECO:0007669"/>
    <property type="project" value="UniProtKB-EC"/>
</dbReference>
<feature type="domain" description="Beta-ketoacyl-[acyl-carrier-protein] synthase III N-terminal" evidence="4">
    <location>
        <begin position="112"/>
        <end position="187"/>
    </location>
</feature>
<dbReference type="EMBL" id="UGUA01000002">
    <property type="protein sequence ID" value="SUC37288.1"/>
    <property type="molecule type" value="Genomic_DNA"/>
</dbReference>
<dbReference type="GO" id="GO:0004315">
    <property type="term" value="F:3-oxoacyl-[acyl-carrier-protein] synthase activity"/>
    <property type="evidence" value="ECO:0007669"/>
    <property type="project" value="InterPro"/>
</dbReference>
<evidence type="ECO:0000313" key="6">
    <source>
        <dbReference type="Proteomes" id="UP000255129"/>
    </source>
</evidence>
<dbReference type="Proteomes" id="UP000255129">
    <property type="component" value="Unassembled WGS sequence"/>
</dbReference>
<dbReference type="GO" id="GO:0006633">
    <property type="term" value="P:fatty acid biosynthetic process"/>
    <property type="evidence" value="ECO:0007669"/>
    <property type="project" value="InterPro"/>
</dbReference>
<dbReference type="GO" id="GO:0044550">
    <property type="term" value="P:secondary metabolite biosynthetic process"/>
    <property type="evidence" value="ECO:0007669"/>
    <property type="project" value="TreeGrafter"/>
</dbReference>
<evidence type="ECO:0000256" key="2">
    <source>
        <dbReference type="ARBA" id="ARBA00023315"/>
    </source>
</evidence>
<dbReference type="PANTHER" id="PTHR34069">
    <property type="entry name" value="3-OXOACYL-[ACYL-CARRIER-PROTEIN] SYNTHASE 3"/>
    <property type="match status" value="1"/>
</dbReference>
<keyword evidence="2 5" id="KW-0012">Acyltransferase</keyword>
<keyword evidence="1 5" id="KW-0808">Transferase</keyword>
<protein>
    <submittedName>
        <fullName evidence="5">3-oxoacyl-[acyl-carrier-protein] synthase 3</fullName>
        <ecNumber evidence="5">2.3.1.180</ecNumber>
    </submittedName>
</protein>
<gene>
    <name evidence="5" type="primary">fabH_3</name>
    <name evidence="5" type="ORF">NCTC12026_03767</name>
</gene>
<dbReference type="InterPro" id="IPR016039">
    <property type="entry name" value="Thiolase-like"/>
</dbReference>
<dbReference type="RefSeq" id="WP_115164798.1">
    <property type="nucleotide sequence ID" value="NZ_UGUA01000002.1"/>
</dbReference>
<dbReference type="AlphaFoldDB" id="A0A379G8E8"/>
<evidence type="ECO:0000256" key="1">
    <source>
        <dbReference type="ARBA" id="ARBA00022679"/>
    </source>
</evidence>
<evidence type="ECO:0000313" key="5">
    <source>
        <dbReference type="EMBL" id="SUC37288.1"/>
    </source>
</evidence>
<dbReference type="SUPFAM" id="SSF53901">
    <property type="entry name" value="Thiolase-like"/>
    <property type="match status" value="1"/>
</dbReference>
<organism evidence="5 6">
    <name type="scientific">Providencia rustigianii</name>
    <dbReference type="NCBI Taxonomy" id="158850"/>
    <lineage>
        <taxon>Bacteria</taxon>
        <taxon>Pseudomonadati</taxon>
        <taxon>Pseudomonadota</taxon>
        <taxon>Gammaproteobacteria</taxon>
        <taxon>Enterobacterales</taxon>
        <taxon>Morganellaceae</taxon>
        <taxon>Providencia</taxon>
    </lineage>
</organism>
<evidence type="ECO:0000259" key="4">
    <source>
        <dbReference type="Pfam" id="PF08545"/>
    </source>
</evidence>
<feature type="domain" description="Beta-ketoacyl-[acyl-carrier-protein] synthase III C-terminal" evidence="3">
    <location>
        <begin position="236"/>
        <end position="319"/>
    </location>
</feature>
<reference evidence="5 6" key="1">
    <citation type="submission" date="2018-06" db="EMBL/GenBank/DDBJ databases">
        <authorList>
            <consortium name="Pathogen Informatics"/>
            <person name="Doyle S."/>
        </authorList>
    </citation>
    <scope>NUCLEOTIDE SEQUENCE [LARGE SCALE GENOMIC DNA]</scope>
    <source>
        <strain evidence="5 6">NCTC12026</strain>
    </source>
</reference>
<sequence>MLTINNVKIKGISSTVPSNEVNNTDFVQFYGEKETLKLIDSIGVKHRFITSDEIKSSDLCFDAANRLIDALAWDRNEIGAVIFVSQTPDYQLPATACILQNKLGLSNHTLAFDINMGCSGYIYGLQVASSLVSNGIKKVLLLVGDTISKLIKKGDRSTELLFGDAGSATAIEYDEKSSIKFELGSDGSGWENIVARQQIVSTTLNGNNCTYLEMNGSEVFSFTLNRVPKLVNQFLSNLNITAEEVDLAVYHQANLFMLKHLFKKSKLTPVQTPISIDYYGNTSCASIPLTLCHHNKKEKSNKTLLVGFGVGLSWGAAMCDLSDTLILPIKVMNNDK</sequence>
<dbReference type="Gene3D" id="3.40.47.10">
    <property type="match status" value="1"/>
</dbReference>
<name>A0A379G8E8_9GAMM</name>
<dbReference type="Pfam" id="PF08541">
    <property type="entry name" value="ACP_syn_III_C"/>
    <property type="match status" value="1"/>
</dbReference>
<evidence type="ECO:0000259" key="3">
    <source>
        <dbReference type="Pfam" id="PF08541"/>
    </source>
</evidence>
<dbReference type="OrthoDB" id="9815506at2"/>
<dbReference type="InterPro" id="IPR013751">
    <property type="entry name" value="ACP_syn_III_N"/>
</dbReference>
<proteinExistence type="predicted"/>
<dbReference type="PANTHER" id="PTHR34069:SF2">
    <property type="entry name" value="BETA-KETOACYL-[ACYL-CARRIER-PROTEIN] SYNTHASE III"/>
    <property type="match status" value="1"/>
</dbReference>
<accession>A0A379G8E8</accession>
<dbReference type="InterPro" id="IPR013747">
    <property type="entry name" value="ACP_syn_III_C"/>
</dbReference>
<dbReference type="CDD" id="cd00830">
    <property type="entry name" value="KAS_III"/>
    <property type="match status" value="1"/>
</dbReference>
<dbReference type="EC" id="2.3.1.180" evidence="5"/>
<dbReference type="Pfam" id="PF08545">
    <property type="entry name" value="ACP_syn_III"/>
    <property type="match status" value="1"/>
</dbReference>